<feature type="domain" description="Transposase IS116/IS110/IS902 C-terminal" evidence="1">
    <location>
        <begin position="30"/>
        <end position="95"/>
    </location>
</feature>
<organism evidence="2 3">
    <name type="scientific">Neorhizobium phenanthreniclasticum</name>
    <dbReference type="NCBI Taxonomy" id="3157917"/>
    <lineage>
        <taxon>Bacteria</taxon>
        <taxon>Pseudomonadati</taxon>
        <taxon>Pseudomonadota</taxon>
        <taxon>Alphaproteobacteria</taxon>
        <taxon>Hyphomicrobiales</taxon>
        <taxon>Rhizobiaceae</taxon>
        <taxon>Rhizobium/Agrobacterium group</taxon>
        <taxon>Neorhizobium</taxon>
    </lineage>
</organism>
<dbReference type="EMBL" id="JBEAAL010000030">
    <property type="protein sequence ID" value="MEQ1408786.1"/>
    <property type="molecule type" value="Genomic_DNA"/>
</dbReference>
<proteinExistence type="predicted"/>
<dbReference type="InterPro" id="IPR003346">
    <property type="entry name" value="Transposase_20"/>
</dbReference>
<dbReference type="InterPro" id="IPR047650">
    <property type="entry name" value="Transpos_IS110"/>
</dbReference>
<dbReference type="PANTHER" id="PTHR33055:SF3">
    <property type="entry name" value="PUTATIVE TRANSPOSASE FOR IS117-RELATED"/>
    <property type="match status" value="1"/>
</dbReference>
<dbReference type="RefSeq" id="WP_024706829.1">
    <property type="nucleotide sequence ID" value="NZ_JBEAAL010000030.1"/>
</dbReference>
<keyword evidence="3" id="KW-1185">Reference proteome</keyword>
<protein>
    <submittedName>
        <fullName evidence="2">IS110 family transposase</fullName>
    </submittedName>
</protein>
<dbReference type="PANTHER" id="PTHR33055">
    <property type="entry name" value="TRANSPOSASE FOR INSERTION SEQUENCE ELEMENT IS1111A"/>
    <property type="match status" value="1"/>
</dbReference>
<sequence length="104" mass="11404">MRAKWQPLDERIDALNDDLCEHARTDEAVNRLTSIPGIGVLGTTALVADVGDGEAFREARDVPAWLGLVPKQMTTGGKPRLLSVTKRGNIYRKRSFPCALTRSA</sequence>
<reference evidence="2 3" key="1">
    <citation type="submission" date="2024-05" db="EMBL/GenBank/DDBJ databases">
        <title>Neorhizobium sp. Rsf11, a plant growth promoting and heavy metal resistant PAH-degrader.</title>
        <authorList>
            <person name="Golubev S.N."/>
            <person name="Muratova A.Y."/>
            <person name="Markelova M.I."/>
        </authorList>
    </citation>
    <scope>NUCLEOTIDE SEQUENCE [LARGE SCALE GENOMIC DNA]</scope>
    <source>
        <strain evidence="2 3">Rsf11</strain>
    </source>
</reference>
<dbReference type="Pfam" id="PF02371">
    <property type="entry name" value="Transposase_20"/>
    <property type="match status" value="1"/>
</dbReference>
<gene>
    <name evidence="2" type="ORF">ABK249_28030</name>
</gene>
<evidence type="ECO:0000313" key="3">
    <source>
        <dbReference type="Proteomes" id="UP001496627"/>
    </source>
</evidence>
<evidence type="ECO:0000313" key="2">
    <source>
        <dbReference type="EMBL" id="MEQ1408786.1"/>
    </source>
</evidence>
<accession>A0ABV0MBH1</accession>
<comment type="caution">
    <text evidence="2">The sequence shown here is derived from an EMBL/GenBank/DDBJ whole genome shotgun (WGS) entry which is preliminary data.</text>
</comment>
<dbReference type="Proteomes" id="UP001496627">
    <property type="component" value="Unassembled WGS sequence"/>
</dbReference>
<name>A0ABV0MBH1_9HYPH</name>
<evidence type="ECO:0000259" key="1">
    <source>
        <dbReference type="Pfam" id="PF02371"/>
    </source>
</evidence>